<dbReference type="RefSeq" id="WP_330153774.1">
    <property type="nucleotide sequence ID" value="NZ_JAUZMZ010000144.1"/>
</dbReference>
<dbReference type="Proteomes" id="UP001331936">
    <property type="component" value="Unassembled WGS sequence"/>
</dbReference>
<evidence type="ECO:0000313" key="2">
    <source>
        <dbReference type="EMBL" id="MEE2034401.1"/>
    </source>
</evidence>
<name>A0ABU7JWL5_9NOCA</name>
<sequence length="72" mass="7958">LTGLPPALIVTAEFDPMRDEAELYGARLTEAGVPATVHRYAGANHGFVQHFSWIPEFERVFADTAEFLQPGQ</sequence>
<organism evidence="2 3">
    <name type="scientific">Rhodococcus chondri</name>
    <dbReference type="NCBI Taxonomy" id="3065941"/>
    <lineage>
        <taxon>Bacteria</taxon>
        <taxon>Bacillati</taxon>
        <taxon>Actinomycetota</taxon>
        <taxon>Actinomycetes</taxon>
        <taxon>Mycobacteriales</taxon>
        <taxon>Nocardiaceae</taxon>
        <taxon>Rhodococcus</taxon>
    </lineage>
</organism>
<dbReference type="InterPro" id="IPR013094">
    <property type="entry name" value="AB_hydrolase_3"/>
</dbReference>
<comment type="caution">
    <text evidence="2">The sequence shown here is derived from an EMBL/GenBank/DDBJ whole genome shotgun (WGS) entry which is preliminary data.</text>
</comment>
<dbReference type="SUPFAM" id="SSF53474">
    <property type="entry name" value="alpha/beta-Hydrolases"/>
    <property type="match status" value="1"/>
</dbReference>
<dbReference type="InterPro" id="IPR029058">
    <property type="entry name" value="AB_hydrolase_fold"/>
</dbReference>
<evidence type="ECO:0000313" key="3">
    <source>
        <dbReference type="Proteomes" id="UP001331936"/>
    </source>
</evidence>
<dbReference type="GO" id="GO:0016787">
    <property type="term" value="F:hydrolase activity"/>
    <property type="evidence" value="ECO:0007669"/>
    <property type="project" value="UniProtKB-KW"/>
</dbReference>
<proteinExistence type="predicted"/>
<feature type="non-terminal residue" evidence="2">
    <location>
        <position position="1"/>
    </location>
</feature>
<evidence type="ECO:0000259" key="1">
    <source>
        <dbReference type="Pfam" id="PF07859"/>
    </source>
</evidence>
<protein>
    <submittedName>
        <fullName evidence="2">Alpha/beta hydrolase fold domain-containing protein</fullName>
    </submittedName>
</protein>
<feature type="domain" description="Alpha/beta hydrolase fold-3" evidence="1">
    <location>
        <begin position="1"/>
        <end position="48"/>
    </location>
</feature>
<keyword evidence="3" id="KW-1185">Reference proteome</keyword>
<reference evidence="2 3" key="1">
    <citation type="submission" date="2023-08" db="EMBL/GenBank/DDBJ databases">
        <authorList>
            <person name="Girao M."/>
            <person name="Carvalho M.F."/>
        </authorList>
    </citation>
    <scope>NUCLEOTIDE SEQUENCE [LARGE SCALE GENOMIC DNA]</scope>
    <source>
        <strain evidence="2 3">CC-R104</strain>
    </source>
</reference>
<dbReference type="Gene3D" id="3.40.50.1820">
    <property type="entry name" value="alpha/beta hydrolase"/>
    <property type="match status" value="1"/>
</dbReference>
<keyword evidence="2" id="KW-0378">Hydrolase</keyword>
<dbReference type="Pfam" id="PF07859">
    <property type="entry name" value="Abhydrolase_3"/>
    <property type="match status" value="1"/>
</dbReference>
<dbReference type="EMBL" id="JAUZMZ010000144">
    <property type="protein sequence ID" value="MEE2034401.1"/>
    <property type="molecule type" value="Genomic_DNA"/>
</dbReference>
<gene>
    <name evidence="2" type="ORF">Q8814_20155</name>
</gene>
<accession>A0ABU7JWL5</accession>